<dbReference type="PANTHER" id="PTHR24223">
    <property type="entry name" value="ATP-BINDING CASSETTE SUB-FAMILY C"/>
    <property type="match status" value="1"/>
</dbReference>
<evidence type="ECO:0000256" key="1">
    <source>
        <dbReference type="ARBA" id="ARBA00022448"/>
    </source>
</evidence>
<dbReference type="AlphaFoldDB" id="A0A9P5WYS4"/>
<gene>
    <name evidence="9" type="ORF">P691DRAFT_823554</name>
</gene>
<keyword evidence="4" id="KW-0067">ATP-binding</keyword>
<dbReference type="Pfam" id="PF00664">
    <property type="entry name" value="ABC_membrane"/>
    <property type="match status" value="1"/>
</dbReference>
<dbReference type="InterPro" id="IPR011527">
    <property type="entry name" value="ABC1_TM_dom"/>
</dbReference>
<dbReference type="GO" id="GO:0005524">
    <property type="term" value="F:ATP binding"/>
    <property type="evidence" value="ECO:0007669"/>
    <property type="project" value="UniProtKB-KW"/>
</dbReference>
<reference evidence="9" key="1">
    <citation type="submission" date="2020-11" db="EMBL/GenBank/DDBJ databases">
        <authorList>
            <consortium name="DOE Joint Genome Institute"/>
            <person name="Ahrendt S."/>
            <person name="Riley R."/>
            <person name="Andreopoulos W."/>
            <person name="Labutti K."/>
            <person name="Pangilinan J."/>
            <person name="Ruiz-Duenas F.J."/>
            <person name="Barrasa J.M."/>
            <person name="Sanchez-Garcia M."/>
            <person name="Camarero S."/>
            <person name="Miyauchi S."/>
            <person name="Serrano A."/>
            <person name="Linde D."/>
            <person name="Babiker R."/>
            <person name="Drula E."/>
            <person name="Ayuso-Fernandez I."/>
            <person name="Pacheco R."/>
            <person name="Padilla G."/>
            <person name="Ferreira P."/>
            <person name="Barriuso J."/>
            <person name="Kellner H."/>
            <person name="Castanera R."/>
            <person name="Alfaro M."/>
            <person name="Ramirez L."/>
            <person name="Pisabarro A.G."/>
            <person name="Kuo A."/>
            <person name="Tritt A."/>
            <person name="Lipzen A."/>
            <person name="He G."/>
            <person name="Yan M."/>
            <person name="Ng V."/>
            <person name="Cullen D."/>
            <person name="Martin F."/>
            <person name="Rosso M.-N."/>
            <person name="Henrissat B."/>
            <person name="Hibbett D."/>
            <person name="Martinez A.T."/>
            <person name="Grigoriev I.V."/>
        </authorList>
    </citation>
    <scope>NUCLEOTIDE SEQUENCE</scope>
    <source>
        <strain evidence="9">MF-IS2</strain>
    </source>
</reference>
<dbReference type="SUPFAM" id="SSF90123">
    <property type="entry name" value="ABC transporter transmembrane region"/>
    <property type="match status" value="1"/>
</dbReference>
<dbReference type="InterPro" id="IPR050173">
    <property type="entry name" value="ABC_transporter_C-like"/>
</dbReference>
<keyword evidence="2 7" id="KW-0812">Transmembrane</keyword>
<evidence type="ECO:0000256" key="7">
    <source>
        <dbReference type="SAM" id="Phobius"/>
    </source>
</evidence>
<accession>A0A9P5WYS4</accession>
<evidence type="ECO:0000313" key="9">
    <source>
        <dbReference type="EMBL" id="KAF9440217.1"/>
    </source>
</evidence>
<evidence type="ECO:0000259" key="8">
    <source>
        <dbReference type="Pfam" id="PF00664"/>
    </source>
</evidence>
<dbReference type="OrthoDB" id="6500128at2759"/>
<dbReference type="GO" id="GO:0016020">
    <property type="term" value="C:membrane"/>
    <property type="evidence" value="ECO:0007669"/>
    <property type="project" value="InterPro"/>
</dbReference>
<keyword evidence="1" id="KW-0813">Transport</keyword>
<dbReference type="Proteomes" id="UP000807342">
    <property type="component" value="Unassembled WGS sequence"/>
</dbReference>
<feature type="transmembrane region" description="Helical" evidence="7">
    <location>
        <begin position="124"/>
        <end position="146"/>
    </location>
</feature>
<evidence type="ECO:0000256" key="6">
    <source>
        <dbReference type="ARBA" id="ARBA00023136"/>
    </source>
</evidence>
<keyword evidence="10" id="KW-1185">Reference proteome</keyword>
<keyword evidence="5 7" id="KW-1133">Transmembrane helix</keyword>
<evidence type="ECO:0000256" key="4">
    <source>
        <dbReference type="ARBA" id="ARBA00022840"/>
    </source>
</evidence>
<proteinExistence type="predicted"/>
<dbReference type="InterPro" id="IPR036640">
    <property type="entry name" value="ABC1_TM_sf"/>
</dbReference>
<evidence type="ECO:0000256" key="5">
    <source>
        <dbReference type="ARBA" id="ARBA00022989"/>
    </source>
</evidence>
<evidence type="ECO:0000256" key="3">
    <source>
        <dbReference type="ARBA" id="ARBA00022741"/>
    </source>
</evidence>
<keyword evidence="3" id="KW-0547">Nucleotide-binding</keyword>
<feature type="domain" description="ABC transmembrane type-1" evidence="8">
    <location>
        <begin position="48"/>
        <end position="168"/>
    </location>
</feature>
<evidence type="ECO:0000313" key="10">
    <source>
        <dbReference type="Proteomes" id="UP000807342"/>
    </source>
</evidence>
<dbReference type="PANTHER" id="PTHR24223:SF415">
    <property type="entry name" value="FI20190P1"/>
    <property type="match status" value="1"/>
</dbReference>
<evidence type="ECO:0000256" key="2">
    <source>
        <dbReference type="ARBA" id="ARBA00022692"/>
    </source>
</evidence>
<dbReference type="Gene3D" id="1.20.1560.10">
    <property type="entry name" value="ABC transporter type 1, transmembrane domain"/>
    <property type="match status" value="1"/>
</dbReference>
<organism evidence="9 10">
    <name type="scientific">Macrolepiota fuliginosa MF-IS2</name>
    <dbReference type="NCBI Taxonomy" id="1400762"/>
    <lineage>
        <taxon>Eukaryota</taxon>
        <taxon>Fungi</taxon>
        <taxon>Dikarya</taxon>
        <taxon>Basidiomycota</taxon>
        <taxon>Agaricomycotina</taxon>
        <taxon>Agaricomycetes</taxon>
        <taxon>Agaricomycetidae</taxon>
        <taxon>Agaricales</taxon>
        <taxon>Agaricineae</taxon>
        <taxon>Agaricaceae</taxon>
        <taxon>Macrolepiota</taxon>
    </lineage>
</organism>
<dbReference type="EMBL" id="MU152741">
    <property type="protein sequence ID" value="KAF9440217.1"/>
    <property type="molecule type" value="Genomic_DNA"/>
</dbReference>
<protein>
    <recommendedName>
        <fullName evidence="8">ABC transmembrane type-1 domain-containing protein</fullName>
    </recommendedName>
</protein>
<sequence>MEAQEEGADDPRAGADIGKTMNLMSSDADKYFPLQITWVECLRWIFRLVIGSPLSKILSSLTVRVHKGVMAFRDKCMGVVNELIGAVKFVKFFAWEDHWIQRTFDARESEVKCEAVHIALLNSIMFYSFWTCAPILISIDSFFTYVTQGNNLTISTAFTAILLFNMVQYVGFLSKPVNAVHL</sequence>
<feature type="transmembrane region" description="Helical" evidence="7">
    <location>
        <begin position="152"/>
        <end position="172"/>
    </location>
</feature>
<keyword evidence="6 7" id="KW-0472">Membrane</keyword>
<dbReference type="GO" id="GO:0140359">
    <property type="term" value="F:ABC-type transporter activity"/>
    <property type="evidence" value="ECO:0007669"/>
    <property type="project" value="InterPro"/>
</dbReference>
<comment type="caution">
    <text evidence="9">The sequence shown here is derived from an EMBL/GenBank/DDBJ whole genome shotgun (WGS) entry which is preliminary data.</text>
</comment>
<name>A0A9P5WYS4_9AGAR</name>